<dbReference type="Gene3D" id="3.40.50.2300">
    <property type="match status" value="2"/>
</dbReference>
<dbReference type="Pfam" id="PF13377">
    <property type="entry name" value="Peripla_BP_3"/>
    <property type="match status" value="1"/>
</dbReference>
<evidence type="ECO:0000259" key="5">
    <source>
        <dbReference type="PROSITE" id="PS50932"/>
    </source>
</evidence>
<evidence type="ECO:0000313" key="7">
    <source>
        <dbReference type="Proteomes" id="UP000320386"/>
    </source>
</evidence>
<organism evidence="6 7">
    <name type="scientific">Mucisphaera calidilacus</name>
    <dbReference type="NCBI Taxonomy" id="2527982"/>
    <lineage>
        <taxon>Bacteria</taxon>
        <taxon>Pseudomonadati</taxon>
        <taxon>Planctomycetota</taxon>
        <taxon>Phycisphaerae</taxon>
        <taxon>Phycisphaerales</taxon>
        <taxon>Phycisphaeraceae</taxon>
        <taxon>Mucisphaera</taxon>
    </lineage>
</organism>
<reference evidence="6 7" key="1">
    <citation type="submission" date="2019-02" db="EMBL/GenBank/DDBJ databases">
        <title>Deep-cultivation of Planctomycetes and their phenomic and genomic characterization uncovers novel biology.</title>
        <authorList>
            <person name="Wiegand S."/>
            <person name="Jogler M."/>
            <person name="Boedeker C."/>
            <person name="Pinto D."/>
            <person name="Vollmers J."/>
            <person name="Rivas-Marin E."/>
            <person name="Kohn T."/>
            <person name="Peeters S.H."/>
            <person name="Heuer A."/>
            <person name="Rast P."/>
            <person name="Oberbeckmann S."/>
            <person name="Bunk B."/>
            <person name="Jeske O."/>
            <person name="Meyerdierks A."/>
            <person name="Storesund J.E."/>
            <person name="Kallscheuer N."/>
            <person name="Luecker S."/>
            <person name="Lage O.M."/>
            <person name="Pohl T."/>
            <person name="Merkel B.J."/>
            <person name="Hornburger P."/>
            <person name="Mueller R.-W."/>
            <person name="Bruemmer F."/>
            <person name="Labrenz M."/>
            <person name="Spormann A.M."/>
            <person name="Op den Camp H."/>
            <person name="Overmann J."/>
            <person name="Amann R."/>
            <person name="Jetten M.S.M."/>
            <person name="Mascher T."/>
            <person name="Medema M.H."/>
            <person name="Devos D.P."/>
            <person name="Kaster A.-K."/>
            <person name="Ovreas L."/>
            <person name="Rohde M."/>
            <person name="Galperin M.Y."/>
            <person name="Jogler C."/>
        </authorList>
    </citation>
    <scope>NUCLEOTIDE SEQUENCE [LARGE SCALE GENOMIC DNA]</scope>
    <source>
        <strain evidence="6 7">Pan265</strain>
    </source>
</reference>
<dbReference type="InterPro" id="IPR046335">
    <property type="entry name" value="LacI/GalR-like_sensor"/>
</dbReference>
<keyword evidence="7" id="KW-1185">Reference proteome</keyword>
<dbReference type="CDD" id="cd06267">
    <property type="entry name" value="PBP1_LacI_sugar_binding-like"/>
    <property type="match status" value="1"/>
</dbReference>
<dbReference type="PANTHER" id="PTHR30146:SF148">
    <property type="entry name" value="HTH-TYPE TRANSCRIPTIONAL REPRESSOR PURR-RELATED"/>
    <property type="match status" value="1"/>
</dbReference>
<dbReference type="AlphaFoldDB" id="A0A518BYI7"/>
<dbReference type="GO" id="GO:0003700">
    <property type="term" value="F:DNA-binding transcription factor activity"/>
    <property type="evidence" value="ECO:0007669"/>
    <property type="project" value="TreeGrafter"/>
</dbReference>
<keyword evidence="4" id="KW-0804">Transcription</keyword>
<protein>
    <submittedName>
        <fullName evidence="6">Putative HTH-type transcriptional repressor ExuR</fullName>
    </submittedName>
</protein>
<dbReference type="SUPFAM" id="SSF53822">
    <property type="entry name" value="Periplasmic binding protein-like I"/>
    <property type="match status" value="1"/>
</dbReference>
<evidence type="ECO:0000256" key="1">
    <source>
        <dbReference type="ARBA" id="ARBA00022491"/>
    </source>
</evidence>
<dbReference type="KEGG" id="mcad:Pan265_18950"/>
<dbReference type="PANTHER" id="PTHR30146">
    <property type="entry name" value="LACI-RELATED TRANSCRIPTIONAL REPRESSOR"/>
    <property type="match status" value="1"/>
</dbReference>
<dbReference type="EMBL" id="CP036280">
    <property type="protein sequence ID" value="QDU72035.1"/>
    <property type="molecule type" value="Genomic_DNA"/>
</dbReference>
<dbReference type="Proteomes" id="UP000320386">
    <property type="component" value="Chromosome"/>
</dbReference>
<gene>
    <name evidence="6" type="primary">exuR_3</name>
    <name evidence="6" type="ORF">Pan265_18950</name>
</gene>
<evidence type="ECO:0000256" key="4">
    <source>
        <dbReference type="ARBA" id="ARBA00023163"/>
    </source>
</evidence>
<feature type="domain" description="HTH lacI-type" evidence="5">
    <location>
        <begin position="7"/>
        <end position="64"/>
    </location>
</feature>
<dbReference type="InterPro" id="IPR000843">
    <property type="entry name" value="HTH_LacI"/>
</dbReference>
<evidence type="ECO:0000256" key="2">
    <source>
        <dbReference type="ARBA" id="ARBA00023015"/>
    </source>
</evidence>
<name>A0A518BYI7_9BACT</name>
<evidence type="ECO:0000313" key="6">
    <source>
        <dbReference type="EMBL" id="QDU72035.1"/>
    </source>
</evidence>
<dbReference type="GO" id="GO:0000976">
    <property type="term" value="F:transcription cis-regulatory region binding"/>
    <property type="evidence" value="ECO:0007669"/>
    <property type="project" value="TreeGrafter"/>
</dbReference>
<keyword evidence="2" id="KW-0805">Transcription regulation</keyword>
<dbReference type="RefSeq" id="WP_145446217.1">
    <property type="nucleotide sequence ID" value="NZ_CP036280.1"/>
</dbReference>
<dbReference type="InterPro" id="IPR010982">
    <property type="entry name" value="Lambda_DNA-bd_dom_sf"/>
</dbReference>
<dbReference type="Gene3D" id="1.10.260.40">
    <property type="entry name" value="lambda repressor-like DNA-binding domains"/>
    <property type="match status" value="1"/>
</dbReference>
<keyword evidence="1" id="KW-0678">Repressor</keyword>
<dbReference type="CDD" id="cd01392">
    <property type="entry name" value="HTH_LacI"/>
    <property type="match status" value="1"/>
</dbReference>
<dbReference type="InterPro" id="IPR028082">
    <property type="entry name" value="Peripla_BP_I"/>
</dbReference>
<sequence>MSLKAPPTLSDIALKCNLSKGSVSRALSMTADECPLNPRTRKRVIKVAREMGYRVNAHARALSKGRSQNIGLVYEGALPVLDSVYHDIIESLLLELRARDYHLSLIPIDEKRSWEDAILTGRIDACVCFQEYPEHVAETLQRRNMPIVLLNGISDKATGVICPNDRQGTELGVKHLVDLGHRDIAFVADIESATPHYSILERRNAFLDAMHELVGPADESTRIYNSTISLARALQTGHAPTAVLCYSHFEAIPVIRHIRRAGFDIPHDISLLAFNDVFPVDVLDPALSCIAVPAEAIGRSGARMILEQIEIVESGSASNLINTRLILDEELVLRESTAPVRAGATTNGVHGSSSRIAPF</sequence>
<evidence type="ECO:0000256" key="3">
    <source>
        <dbReference type="ARBA" id="ARBA00023125"/>
    </source>
</evidence>
<dbReference type="SMART" id="SM00354">
    <property type="entry name" value="HTH_LACI"/>
    <property type="match status" value="1"/>
</dbReference>
<proteinExistence type="predicted"/>
<keyword evidence="3" id="KW-0238">DNA-binding</keyword>
<dbReference type="OrthoDB" id="9788209at2"/>
<accession>A0A518BYI7</accession>
<dbReference type="SUPFAM" id="SSF47413">
    <property type="entry name" value="lambda repressor-like DNA-binding domains"/>
    <property type="match status" value="1"/>
</dbReference>
<dbReference type="PROSITE" id="PS50932">
    <property type="entry name" value="HTH_LACI_2"/>
    <property type="match status" value="1"/>
</dbReference>